<dbReference type="eggNOG" id="KOG4197">
    <property type="taxonomic scope" value="Eukaryota"/>
</dbReference>
<dbReference type="EMBL" id="GL377590">
    <property type="protein sequence ID" value="EFJ24384.1"/>
    <property type="molecule type" value="Genomic_DNA"/>
</dbReference>
<dbReference type="PANTHER" id="PTHR47926">
    <property type="entry name" value="PENTATRICOPEPTIDE REPEAT-CONTAINING PROTEIN"/>
    <property type="match status" value="1"/>
</dbReference>
<reference evidence="3 4" key="1">
    <citation type="journal article" date="2011" name="Science">
        <title>The Selaginella genome identifies genetic changes associated with the evolution of vascular plants.</title>
        <authorList>
            <person name="Banks J.A."/>
            <person name="Nishiyama T."/>
            <person name="Hasebe M."/>
            <person name="Bowman J.L."/>
            <person name="Gribskov M."/>
            <person name="dePamphilis C."/>
            <person name="Albert V.A."/>
            <person name="Aono N."/>
            <person name="Aoyama T."/>
            <person name="Ambrose B.A."/>
            <person name="Ashton N.W."/>
            <person name="Axtell M.J."/>
            <person name="Barker E."/>
            <person name="Barker M.S."/>
            <person name="Bennetzen J.L."/>
            <person name="Bonawitz N.D."/>
            <person name="Chapple C."/>
            <person name="Cheng C."/>
            <person name="Correa L.G."/>
            <person name="Dacre M."/>
            <person name="DeBarry J."/>
            <person name="Dreyer I."/>
            <person name="Elias M."/>
            <person name="Engstrom E.M."/>
            <person name="Estelle M."/>
            <person name="Feng L."/>
            <person name="Finet C."/>
            <person name="Floyd S.K."/>
            <person name="Frommer W.B."/>
            <person name="Fujita T."/>
            <person name="Gramzow L."/>
            <person name="Gutensohn M."/>
            <person name="Harholt J."/>
            <person name="Hattori M."/>
            <person name="Heyl A."/>
            <person name="Hirai T."/>
            <person name="Hiwatashi Y."/>
            <person name="Ishikawa M."/>
            <person name="Iwata M."/>
            <person name="Karol K.G."/>
            <person name="Koehler B."/>
            <person name="Kolukisaoglu U."/>
            <person name="Kubo M."/>
            <person name="Kurata T."/>
            <person name="Lalonde S."/>
            <person name="Li K."/>
            <person name="Li Y."/>
            <person name="Litt A."/>
            <person name="Lyons E."/>
            <person name="Manning G."/>
            <person name="Maruyama T."/>
            <person name="Michael T.P."/>
            <person name="Mikami K."/>
            <person name="Miyazaki S."/>
            <person name="Morinaga S."/>
            <person name="Murata T."/>
            <person name="Mueller-Roeber B."/>
            <person name="Nelson D.R."/>
            <person name="Obara M."/>
            <person name="Oguri Y."/>
            <person name="Olmstead R.G."/>
            <person name="Onodera N."/>
            <person name="Petersen B.L."/>
            <person name="Pils B."/>
            <person name="Prigge M."/>
            <person name="Rensing S.A."/>
            <person name="Riano-Pachon D.M."/>
            <person name="Roberts A.W."/>
            <person name="Sato Y."/>
            <person name="Scheller H.V."/>
            <person name="Schulz B."/>
            <person name="Schulz C."/>
            <person name="Shakirov E.V."/>
            <person name="Shibagaki N."/>
            <person name="Shinohara N."/>
            <person name="Shippen D.E."/>
            <person name="Soerensen I."/>
            <person name="Sotooka R."/>
            <person name="Sugimoto N."/>
            <person name="Sugita M."/>
            <person name="Sumikawa N."/>
            <person name="Tanurdzic M."/>
            <person name="Theissen G."/>
            <person name="Ulvskov P."/>
            <person name="Wakazuki S."/>
            <person name="Weng J.K."/>
            <person name="Willats W.W."/>
            <person name="Wipf D."/>
            <person name="Wolf P.G."/>
            <person name="Yang L."/>
            <person name="Zimmer A.D."/>
            <person name="Zhu Q."/>
            <person name="Mitros T."/>
            <person name="Hellsten U."/>
            <person name="Loque D."/>
            <person name="Otillar R."/>
            <person name="Salamov A."/>
            <person name="Schmutz J."/>
            <person name="Shapiro H."/>
            <person name="Lindquist E."/>
            <person name="Lucas S."/>
            <person name="Rokhsar D."/>
            <person name="Grigoriev I.V."/>
        </authorList>
    </citation>
    <scope>NUCLEOTIDE SEQUENCE [LARGE SCALE GENOMIC DNA]</scope>
</reference>
<dbReference type="InterPro" id="IPR002885">
    <property type="entry name" value="PPR_rpt"/>
</dbReference>
<gene>
    <name evidence="3" type="ORF">SELMODRAFT_101726</name>
</gene>
<accession>D8RUD3</accession>
<dbReference type="KEGG" id="smo:SELMODRAFT_101726"/>
<sequence>MPEWDLISSTAILSAIAQSGDLEISKAIYDSSHEHDLALQNAMLVAYSRNGQIESSKHIFDSMEFHDLVSWNSMISAFAQTGHLEEASSFFAAMPARDLFSWSAMLNGHSRDAFEVFQCMAMEGVDPDKSALMGVIDASSGLACTTKAKIIHMIVEELVHPPDAGIDTKLVSMFAKCGCPEAAREIFDRMEDRGRVAWNSMLAAYAQNERGAETLQLFKEMELEGIEVDEVSFVCVLSVCSHAGMLATACCEFSSMVGDFEIAPVVDHFNCVIDLLGRLGRIADAQEIVLEMPFEPGTVSWRSVLSACGLQGNVQKASLAATELHNLENQDGGPFVLLSNVHARA</sequence>
<dbReference type="Gene3D" id="1.25.40.10">
    <property type="entry name" value="Tetratricopeptide repeat domain"/>
    <property type="match status" value="2"/>
</dbReference>
<dbReference type="GO" id="GO:0009451">
    <property type="term" value="P:RNA modification"/>
    <property type="evidence" value="ECO:0007669"/>
    <property type="project" value="InterPro"/>
</dbReference>
<evidence type="ECO:0000256" key="1">
    <source>
        <dbReference type="ARBA" id="ARBA00022737"/>
    </source>
</evidence>
<evidence type="ECO:0000256" key="2">
    <source>
        <dbReference type="PROSITE-ProRule" id="PRU00708"/>
    </source>
</evidence>
<dbReference type="FunFam" id="1.25.40.10:FF:000158">
    <property type="entry name" value="pentatricopeptide repeat-containing protein At2g33680"/>
    <property type="match status" value="1"/>
</dbReference>
<dbReference type="Gramene" id="EFJ24384">
    <property type="protein sequence ID" value="EFJ24384"/>
    <property type="gene ID" value="SELMODRAFT_101726"/>
</dbReference>
<dbReference type="NCBIfam" id="TIGR00756">
    <property type="entry name" value="PPR"/>
    <property type="match status" value="3"/>
</dbReference>
<feature type="repeat" description="PPR" evidence="2">
    <location>
        <begin position="194"/>
        <end position="228"/>
    </location>
</feature>
<proteinExistence type="predicted"/>
<dbReference type="Pfam" id="PF01535">
    <property type="entry name" value="PPR"/>
    <property type="match status" value="4"/>
</dbReference>
<keyword evidence="1" id="KW-0677">Repeat</keyword>
<organism evidence="4">
    <name type="scientific">Selaginella moellendorffii</name>
    <name type="common">Spikemoss</name>
    <dbReference type="NCBI Taxonomy" id="88036"/>
    <lineage>
        <taxon>Eukaryota</taxon>
        <taxon>Viridiplantae</taxon>
        <taxon>Streptophyta</taxon>
        <taxon>Embryophyta</taxon>
        <taxon>Tracheophyta</taxon>
        <taxon>Lycopodiopsida</taxon>
        <taxon>Selaginellales</taxon>
        <taxon>Selaginellaceae</taxon>
        <taxon>Selaginella</taxon>
    </lineage>
</organism>
<dbReference type="InParanoid" id="D8RUD3"/>
<dbReference type="HOGENOM" id="CLU_002706_0_0_1"/>
<dbReference type="AlphaFoldDB" id="D8RUD3"/>
<dbReference type="GO" id="GO:0003723">
    <property type="term" value="F:RNA binding"/>
    <property type="evidence" value="ECO:0007669"/>
    <property type="project" value="InterPro"/>
</dbReference>
<keyword evidence="4" id="KW-1185">Reference proteome</keyword>
<dbReference type="Proteomes" id="UP000001514">
    <property type="component" value="Unassembled WGS sequence"/>
</dbReference>
<evidence type="ECO:0000313" key="4">
    <source>
        <dbReference type="Proteomes" id="UP000001514"/>
    </source>
</evidence>
<dbReference type="Pfam" id="PF13041">
    <property type="entry name" value="PPR_2"/>
    <property type="match status" value="1"/>
</dbReference>
<evidence type="ECO:0000313" key="3">
    <source>
        <dbReference type="EMBL" id="EFJ24384.1"/>
    </source>
</evidence>
<evidence type="ECO:0008006" key="5">
    <source>
        <dbReference type="Google" id="ProtNLM"/>
    </source>
</evidence>
<dbReference type="PANTHER" id="PTHR47926:SF533">
    <property type="entry name" value="DYW DOMAIN-CONTAINING PROTEIN"/>
    <property type="match status" value="1"/>
</dbReference>
<dbReference type="GO" id="GO:0048731">
    <property type="term" value="P:system development"/>
    <property type="evidence" value="ECO:0007669"/>
    <property type="project" value="UniProtKB-ARBA"/>
</dbReference>
<protein>
    <recommendedName>
        <fullName evidence="5">Pentacotripeptide-repeat region of PRORP domain-containing protein</fullName>
    </recommendedName>
</protein>
<dbReference type="InterPro" id="IPR046960">
    <property type="entry name" value="PPR_At4g14850-like_plant"/>
</dbReference>
<name>D8RUD3_SELML</name>
<dbReference type="InterPro" id="IPR011990">
    <property type="entry name" value="TPR-like_helical_dom_sf"/>
</dbReference>
<feature type="repeat" description="PPR" evidence="2">
    <location>
        <begin position="67"/>
        <end position="101"/>
    </location>
</feature>
<dbReference type="PROSITE" id="PS51375">
    <property type="entry name" value="PPR"/>
    <property type="match status" value="2"/>
</dbReference>